<comment type="caution">
    <text evidence="2">The sequence shown here is derived from an EMBL/GenBank/DDBJ whole genome shotgun (WGS) entry which is preliminary data.</text>
</comment>
<evidence type="ECO:0000313" key="3">
    <source>
        <dbReference type="Proteomes" id="UP000887226"/>
    </source>
</evidence>
<proteinExistence type="predicted"/>
<reference evidence="2" key="1">
    <citation type="journal article" date="2021" name="IMA Fungus">
        <title>Genomic characterization of three marine fungi, including Emericellopsis atlantica sp. nov. with signatures of a generalist lifestyle and marine biomass degradation.</title>
        <authorList>
            <person name="Hagestad O.C."/>
            <person name="Hou L."/>
            <person name="Andersen J.H."/>
            <person name="Hansen E.H."/>
            <person name="Altermark B."/>
            <person name="Li C."/>
            <person name="Kuhnert E."/>
            <person name="Cox R.J."/>
            <person name="Crous P.W."/>
            <person name="Spatafora J.W."/>
            <person name="Lail K."/>
            <person name="Amirebrahimi M."/>
            <person name="Lipzen A."/>
            <person name="Pangilinan J."/>
            <person name="Andreopoulos W."/>
            <person name="Hayes R.D."/>
            <person name="Ng V."/>
            <person name="Grigoriev I.V."/>
            <person name="Jackson S.A."/>
            <person name="Sutton T.D.S."/>
            <person name="Dobson A.D.W."/>
            <person name="Rama T."/>
        </authorList>
    </citation>
    <scope>NUCLEOTIDE SEQUENCE</scope>
    <source>
        <strain evidence="2">TRa3180A</strain>
    </source>
</reference>
<dbReference type="Proteomes" id="UP000887226">
    <property type="component" value="Unassembled WGS sequence"/>
</dbReference>
<dbReference type="EMBL" id="MU253804">
    <property type="protein sequence ID" value="KAG9246437.1"/>
    <property type="molecule type" value="Genomic_DNA"/>
</dbReference>
<feature type="region of interest" description="Disordered" evidence="1">
    <location>
        <begin position="91"/>
        <end position="114"/>
    </location>
</feature>
<name>A0A9P7Z789_9HELO</name>
<protein>
    <submittedName>
        <fullName evidence="2">Uncharacterized protein</fullName>
    </submittedName>
</protein>
<gene>
    <name evidence="2" type="ORF">BJ878DRAFT_283101</name>
</gene>
<keyword evidence="3" id="KW-1185">Reference proteome</keyword>
<accession>A0A9P7Z789</accession>
<dbReference type="AlphaFoldDB" id="A0A9P7Z789"/>
<evidence type="ECO:0000313" key="2">
    <source>
        <dbReference type="EMBL" id="KAG9246437.1"/>
    </source>
</evidence>
<evidence type="ECO:0000256" key="1">
    <source>
        <dbReference type="SAM" id="MobiDB-lite"/>
    </source>
</evidence>
<organism evidence="2 3">
    <name type="scientific">Calycina marina</name>
    <dbReference type="NCBI Taxonomy" id="1763456"/>
    <lineage>
        <taxon>Eukaryota</taxon>
        <taxon>Fungi</taxon>
        <taxon>Dikarya</taxon>
        <taxon>Ascomycota</taxon>
        <taxon>Pezizomycotina</taxon>
        <taxon>Leotiomycetes</taxon>
        <taxon>Helotiales</taxon>
        <taxon>Pezizellaceae</taxon>
        <taxon>Calycina</taxon>
    </lineage>
</organism>
<sequence>MTPPLEVPFPSISKAFCLNMREQIATLDMEKQVVTSMGEEADRTLLQQLSDEAAVLVQDVRVTRIEMNKKAKRAKDLRKEAIKLESKIKMRTAPVASTSESKEEEEAPQPKRAKRLLAKEQVVYTEIVSGDGEDNDNEYVDVGNKKRKRARKTAAAPIIPHVYDFDPTATVFAKGTASEFNVSSQPGGNPKAPAHQVGEEAPEGHLNADVYKLNNRVTNNKIKFTHGYAPTKQTNGLNFPLSRGNNPPGISDDKWAKLYNASDSLWRTVTGLGFGDRVENQANGKTRKLAFAKAVEQRLFGDDGDTIVDKDI</sequence>